<feature type="compositionally biased region" description="Basic and acidic residues" evidence="1">
    <location>
        <begin position="571"/>
        <end position="581"/>
    </location>
</feature>
<dbReference type="AlphaFoldDB" id="A0A4Z1HYY0"/>
<protein>
    <submittedName>
        <fullName evidence="2">Uncharacterized protein</fullName>
    </submittedName>
</protein>
<organism evidence="2 3">
    <name type="scientific">Botryotinia convoluta</name>
    <dbReference type="NCBI Taxonomy" id="54673"/>
    <lineage>
        <taxon>Eukaryota</taxon>
        <taxon>Fungi</taxon>
        <taxon>Dikarya</taxon>
        <taxon>Ascomycota</taxon>
        <taxon>Pezizomycotina</taxon>
        <taxon>Leotiomycetes</taxon>
        <taxon>Helotiales</taxon>
        <taxon>Sclerotiniaceae</taxon>
        <taxon>Botryotinia</taxon>
    </lineage>
</organism>
<gene>
    <name evidence="2" type="ORF">BCON_0117g00170</name>
</gene>
<feature type="compositionally biased region" description="Low complexity" evidence="1">
    <location>
        <begin position="612"/>
        <end position="626"/>
    </location>
</feature>
<dbReference type="PANTHER" id="PTHR40788">
    <property type="entry name" value="CLR5 DOMAIN-CONTAINING PROTEIN-RELATED"/>
    <property type="match status" value="1"/>
</dbReference>
<dbReference type="Proteomes" id="UP000297527">
    <property type="component" value="Unassembled WGS sequence"/>
</dbReference>
<proteinExistence type="predicted"/>
<name>A0A4Z1HYY0_9HELO</name>
<evidence type="ECO:0000256" key="1">
    <source>
        <dbReference type="SAM" id="MobiDB-lite"/>
    </source>
</evidence>
<sequence length="724" mass="82795">MDNMIYFDAIDTAAAFNKFVQDHWRSCGFPGPLGIRPGPYEREGFLIPGPFGLVALPRPSSSPSQKEAQQEAKERSIEVLSQWNRLRQILERHEDLIRKRWMKRSKVSRSRIILQIWPGLPATHRPDLQSLIAERYKLKKEDTKFRDAYLWPHLNIEDLLGRFNSAIPLAFLNLHFMELDGETIETYGRLVPWLDDADARTRLFAGLAHLPGAGLLILEMQQRLLHLLVKCCEALLHDFSADGLINESLIKPEPPLLTDNPRWASIAAVAAEAPYRLALKIDFNRLKIIVEGRRISAEDHIRDLREDPGYFAEFLGEWSEHRPEKLLDILGNQHSSLDKPLFWELVIENVVSDAYGALVTWGEYRSANYQNSFLEDGPIKNLKMAVPASPPHRSKFVRKPQVSGSSSIQVCSRKPEDEMMWLFSSLWTDRNHSRITLNVLVDAIEYRIERDSSEKAKVSALVTRFSSDLGLISHIYHKLEIYFPWACSYGYQSDFRGPLSLSVGKRRNEQNTESMRKAEYNLDGFWQKMDEVYQRNTGQTLTQAVKHICTVVRPLEWTPEWVEAIKVPKTKPQERTGRDEASPIPQFDSDDTIKFIAPQPKSKPKTRGPAITTESPTTLAAAEAAPTPTPDSQPTFKLKARAIKVFEVLFWQPSLNDLPGEIPRADFLYAMTSTGFAAEKQYGSVWQFTPTKLDVERSIQFHEPHPSGKIAFRTARRMGRRLGR</sequence>
<feature type="region of interest" description="Disordered" evidence="1">
    <location>
        <begin position="568"/>
        <end position="634"/>
    </location>
</feature>
<dbReference type="EMBL" id="PQXN01000117">
    <property type="protein sequence ID" value="TGO53824.1"/>
    <property type="molecule type" value="Genomic_DNA"/>
</dbReference>
<dbReference type="OrthoDB" id="2922289at2759"/>
<accession>A0A4Z1HYY0</accession>
<dbReference type="PANTHER" id="PTHR40788:SF2">
    <property type="entry name" value="CLR5 DOMAIN-CONTAINING PROTEIN"/>
    <property type="match status" value="1"/>
</dbReference>
<evidence type="ECO:0000313" key="3">
    <source>
        <dbReference type="Proteomes" id="UP000297527"/>
    </source>
</evidence>
<comment type="caution">
    <text evidence="2">The sequence shown here is derived from an EMBL/GenBank/DDBJ whole genome shotgun (WGS) entry which is preliminary data.</text>
</comment>
<keyword evidence="3" id="KW-1185">Reference proteome</keyword>
<evidence type="ECO:0000313" key="2">
    <source>
        <dbReference type="EMBL" id="TGO53824.1"/>
    </source>
</evidence>
<reference evidence="2 3" key="1">
    <citation type="submission" date="2017-12" db="EMBL/GenBank/DDBJ databases">
        <title>Comparative genomics of Botrytis spp.</title>
        <authorList>
            <person name="Valero-Jimenez C.A."/>
            <person name="Tapia P."/>
            <person name="Veloso J."/>
            <person name="Silva-Moreno E."/>
            <person name="Staats M."/>
            <person name="Valdes J.H."/>
            <person name="Van Kan J.A.L."/>
        </authorList>
    </citation>
    <scope>NUCLEOTIDE SEQUENCE [LARGE SCALE GENOMIC DNA]</scope>
    <source>
        <strain evidence="2 3">MUCL11595</strain>
    </source>
</reference>